<feature type="region of interest" description="Disordered" evidence="5">
    <location>
        <begin position="88"/>
        <end position="111"/>
    </location>
</feature>
<evidence type="ECO:0000256" key="2">
    <source>
        <dbReference type="ARBA" id="ARBA00022801"/>
    </source>
</evidence>
<dbReference type="PIRSF" id="PIRSF016210">
    <property type="entry name" value="UCP016210"/>
    <property type="match status" value="1"/>
</dbReference>
<evidence type="ECO:0000313" key="7">
    <source>
        <dbReference type="EMBL" id="HGQ64056.1"/>
    </source>
</evidence>
<keyword evidence="3 4" id="KW-0862">Zinc</keyword>
<comment type="catalytic activity">
    <reaction evidence="4">
        <text>glycyl-tRNA(Ala) + H2O = tRNA(Ala) + glycine + H(+)</text>
        <dbReference type="Rhea" id="RHEA:53744"/>
        <dbReference type="Rhea" id="RHEA-COMP:9657"/>
        <dbReference type="Rhea" id="RHEA-COMP:13640"/>
        <dbReference type="ChEBI" id="CHEBI:15377"/>
        <dbReference type="ChEBI" id="CHEBI:15378"/>
        <dbReference type="ChEBI" id="CHEBI:57305"/>
        <dbReference type="ChEBI" id="CHEBI:78442"/>
        <dbReference type="ChEBI" id="CHEBI:78522"/>
        <dbReference type="EC" id="3.1.1.96"/>
    </reaction>
</comment>
<evidence type="ECO:0000256" key="4">
    <source>
        <dbReference type="HAMAP-Rule" id="MF_00562"/>
    </source>
</evidence>
<dbReference type="Gene3D" id="3.40.50.10700">
    <property type="entry name" value="AF0625-like"/>
    <property type="match status" value="1"/>
</dbReference>
<dbReference type="AlphaFoldDB" id="A0A7C4JIY0"/>
<dbReference type="GO" id="GO:0051499">
    <property type="term" value="F:D-aminoacyl-tRNA deacylase activity"/>
    <property type="evidence" value="ECO:0007669"/>
    <property type="project" value="UniProtKB-UniRule"/>
</dbReference>
<dbReference type="Gene3D" id="3.40.630.50">
    <property type="entry name" value="AF0625-like"/>
    <property type="match status" value="1"/>
</dbReference>
<dbReference type="PANTHER" id="PTHR34667:SF1">
    <property type="entry name" value="D-AMINOACYL-TRNA DEACYLASE"/>
    <property type="match status" value="1"/>
</dbReference>
<evidence type="ECO:0000256" key="1">
    <source>
        <dbReference type="ARBA" id="ARBA00022723"/>
    </source>
</evidence>
<comment type="caution">
    <text evidence="7">The sequence shown here is derived from an EMBL/GenBank/DDBJ whole genome shotgun (WGS) entry which is preliminary data.</text>
</comment>
<evidence type="ECO:0000256" key="3">
    <source>
        <dbReference type="ARBA" id="ARBA00022833"/>
    </source>
</evidence>
<sequence length="285" mass="31843">MGIVVISYYVLDPAGKGIASRIAELMKCEHIADAWSLGLEGLREALMCKDRDIVMLGFELDVIELEVLEKLSGIAKYMVVISRHSAKSGKPSLTTHTPGNPWGRNDAGGKPWEIPPSNPGLMWYTLKELQRFSIEYALKDYEVCYEVTHHGPTSVSKPITFVELGSNESEWTDSNAHNVVALALLSAIDRTTNEKPNCITTVGFGGTHYAPLFTKRAFEENECYGHMVPNYVIKELSLDELRIVAGKVMDLTPNCQRVVIEKMRKEIRNVIEDEASKRGLEVVRC</sequence>
<dbReference type="GO" id="GO:0008270">
    <property type="term" value="F:zinc ion binding"/>
    <property type="evidence" value="ECO:0007669"/>
    <property type="project" value="UniProtKB-UniRule"/>
</dbReference>
<protein>
    <recommendedName>
        <fullName evidence="4">D-aminoacyl-tRNA deacylase</fullName>
        <ecNumber evidence="4">3.1.1.96</ecNumber>
    </recommendedName>
</protein>
<dbReference type="PANTHER" id="PTHR34667">
    <property type="entry name" value="D-AMINOACYL-TRNA DEACYLASE"/>
    <property type="match status" value="1"/>
</dbReference>
<organism evidence="7">
    <name type="scientific">Ignisphaera aggregans</name>
    <dbReference type="NCBI Taxonomy" id="334771"/>
    <lineage>
        <taxon>Archaea</taxon>
        <taxon>Thermoproteota</taxon>
        <taxon>Thermoprotei</taxon>
        <taxon>Desulfurococcales</taxon>
        <taxon>Desulfurococcaceae</taxon>
        <taxon>Ignisphaera</taxon>
    </lineage>
</organism>
<dbReference type="SUPFAM" id="SSF142535">
    <property type="entry name" value="AF0625-like"/>
    <property type="match status" value="1"/>
</dbReference>
<dbReference type="HAMAP" id="MF_00562">
    <property type="entry name" value="Deacylase_DtdA"/>
    <property type="match status" value="1"/>
</dbReference>
<dbReference type="InterPro" id="IPR007508">
    <property type="entry name" value="DtdA"/>
</dbReference>
<proteinExistence type="inferred from homology"/>
<gene>
    <name evidence="4" type="primary">dtdA</name>
    <name evidence="7" type="ORF">ENU08_02275</name>
    <name evidence="6" type="ORF">ENU41_03815</name>
</gene>
<dbReference type="InterPro" id="IPR018033">
    <property type="entry name" value="Deacylase_DtdA_archaea"/>
</dbReference>
<reference evidence="7" key="1">
    <citation type="journal article" date="2020" name="mSystems">
        <title>Genome- and Community-Level Interaction Insights into Carbon Utilization and Element Cycling Functions of Hydrothermarchaeota in Hydrothermal Sediment.</title>
        <authorList>
            <person name="Zhou Z."/>
            <person name="Liu Y."/>
            <person name="Xu W."/>
            <person name="Pan J."/>
            <person name="Luo Z.H."/>
            <person name="Li M."/>
        </authorList>
    </citation>
    <scope>NUCLEOTIDE SEQUENCE [LARGE SCALE GENOMIC DNA]</scope>
    <source>
        <strain evidence="7">SpSt-637</strain>
        <strain evidence="6">SpSt-667</strain>
    </source>
</reference>
<dbReference type="EC" id="3.1.1.96" evidence="4"/>
<dbReference type="GO" id="GO:0019478">
    <property type="term" value="P:D-amino acid catabolic process"/>
    <property type="evidence" value="ECO:0007669"/>
    <property type="project" value="UniProtKB-UniRule"/>
</dbReference>
<keyword evidence="2 4" id="KW-0378">Hydrolase</keyword>
<evidence type="ECO:0000313" key="6">
    <source>
        <dbReference type="EMBL" id="HGQ35788.1"/>
    </source>
</evidence>
<name>A0A7C4JIY0_9CREN</name>
<comment type="similarity">
    <text evidence="4">Belongs to the DtdA deacylase family.</text>
</comment>
<comment type="subunit">
    <text evidence="4">Monomer.</text>
</comment>
<comment type="function">
    <text evidence="4">D-aminoacyl-tRNA deacylase with broad substrate specificity. By recycling D-aminoacyl-tRNA to D-amino acids and free tRNA molecules, this enzyme counteracts the toxicity associated with the formation of D-aminoacyl-tRNA entities in vivo.</text>
</comment>
<comment type="catalytic activity">
    <reaction evidence="4">
        <text>a D-aminoacyl-tRNA + H2O = a tRNA + a D-alpha-amino acid + H(+)</text>
        <dbReference type="Rhea" id="RHEA:13953"/>
        <dbReference type="Rhea" id="RHEA-COMP:10123"/>
        <dbReference type="Rhea" id="RHEA-COMP:10124"/>
        <dbReference type="ChEBI" id="CHEBI:15377"/>
        <dbReference type="ChEBI" id="CHEBI:15378"/>
        <dbReference type="ChEBI" id="CHEBI:59871"/>
        <dbReference type="ChEBI" id="CHEBI:78442"/>
        <dbReference type="ChEBI" id="CHEBI:79333"/>
        <dbReference type="EC" id="3.1.1.96"/>
    </reaction>
</comment>
<comment type="cofactor">
    <cofactor evidence="4">
        <name>Zn(2+)</name>
        <dbReference type="ChEBI" id="CHEBI:29105"/>
    </cofactor>
    <text evidence="4">Binds 2 Zn(2+) ions per subunit.</text>
</comment>
<dbReference type="Pfam" id="PF04414">
    <property type="entry name" value="tRNA_deacylase"/>
    <property type="match status" value="1"/>
</dbReference>
<accession>A0A7C4JIY0</accession>
<evidence type="ECO:0000256" key="5">
    <source>
        <dbReference type="SAM" id="MobiDB-lite"/>
    </source>
</evidence>
<dbReference type="EMBL" id="DTCK01000021">
    <property type="protein sequence ID" value="HGQ35788.1"/>
    <property type="molecule type" value="Genomic_DNA"/>
</dbReference>
<keyword evidence="1 4" id="KW-0479">Metal-binding</keyword>
<dbReference type="EMBL" id="DTBD01000017">
    <property type="protein sequence ID" value="HGQ64056.1"/>
    <property type="molecule type" value="Genomic_DNA"/>
</dbReference>